<evidence type="ECO:0000256" key="4">
    <source>
        <dbReference type="PROSITE-ProRule" id="PRU00433"/>
    </source>
</evidence>
<dbReference type="GO" id="GO:0046872">
    <property type="term" value="F:metal ion binding"/>
    <property type="evidence" value="ECO:0007669"/>
    <property type="project" value="UniProtKB-KW"/>
</dbReference>
<dbReference type="Pfam" id="PF07635">
    <property type="entry name" value="PSCyt1"/>
    <property type="match status" value="1"/>
</dbReference>
<dbReference type="OrthoDB" id="127107at2"/>
<dbReference type="eggNOG" id="COG2010">
    <property type="taxonomic scope" value="Bacteria"/>
</dbReference>
<dbReference type="STRING" id="575540.Isop_3083"/>
<evidence type="ECO:0000313" key="8">
    <source>
        <dbReference type="Proteomes" id="UP000008631"/>
    </source>
</evidence>
<feature type="compositionally biased region" description="Basic and acidic residues" evidence="5">
    <location>
        <begin position="609"/>
        <end position="620"/>
    </location>
</feature>
<evidence type="ECO:0000256" key="3">
    <source>
        <dbReference type="ARBA" id="ARBA00023004"/>
    </source>
</evidence>
<evidence type="ECO:0000256" key="5">
    <source>
        <dbReference type="SAM" id="MobiDB-lite"/>
    </source>
</evidence>
<dbReference type="GO" id="GO:0020037">
    <property type="term" value="F:heme binding"/>
    <property type="evidence" value="ECO:0007669"/>
    <property type="project" value="InterPro"/>
</dbReference>
<protein>
    <recommendedName>
        <fullName evidence="6">Cytochrome c domain-containing protein</fullName>
    </recommendedName>
</protein>
<dbReference type="GO" id="GO:0009055">
    <property type="term" value="F:electron transfer activity"/>
    <property type="evidence" value="ECO:0007669"/>
    <property type="project" value="InterPro"/>
</dbReference>
<dbReference type="SUPFAM" id="SSF46626">
    <property type="entry name" value="Cytochrome c"/>
    <property type="match status" value="1"/>
</dbReference>
<name>E8R3D8_ISOPI</name>
<dbReference type="HOGENOM" id="CLU_005632_1_0_0"/>
<accession>E8R3D8</accession>
<organism evidence="7 8">
    <name type="scientific">Isosphaera pallida (strain ATCC 43644 / DSM 9630 / IS1B)</name>
    <dbReference type="NCBI Taxonomy" id="575540"/>
    <lineage>
        <taxon>Bacteria</taxon>
        <taxon>Pseudomonadati</taxon>
        <taxon>Planctomycetota</taxon>
        <taxon>Planctomycetia</taxon>
        <taxon>Isosphaerales</taxon>
        <taxon>Isosphaeraceae</taxon>
        <taxon>Isosphaera</taxon>
    </lineage>
</organism>
<feature type="domain" description="Cytochrome c" evidence="6">
    <location>
        <begin position="53"/>
        <end position="142"/>
    </location>
</feature>
<reference evidence="7 8" key="2">
    <citation type="journal article" date="2011" name="Stand. Genomic Sci.">
        <title>Complete genome sequence of Isosphaera pallida type strain (IS1B).</title>
        <authorList>
            <consortium name="US DOE Joint Genome Institute (JGI-PGF)"/>
            <person name="Goker M."/>
            <person name="Cleland D."/>
            <person name="Saunders E."/>
            <person name="Lapidus A."/>
            <person name="Nolan M."/>
            <person name="Lucas S."/>
            <person name="Hammon N."/>
            <person name="Deshpande S."/>
            <person name="Cheng J.F."/>
            <person name="Tapia R."/>
            <person name="Han C."/>
            <person name="Goodwin L."/>
            <person name="Pitluck S."/>
            <person name="Liolios K."/>
            <person name="Pagani I."/>
            <person name="Ivanova N."/>
            <person name="Mavromatis K."/>
            <person name="Pati A."/>
            <person name="Chen A."/>
            <person name="Palaniappan K."/>
            <person name="Land M."/>
            <person name="Hauser L."/>
            <person name="Chang Y.J."/>
            <person name="Jeffries C.D."/>
            <person name="Detter J.C."/>
            <person name="Beck B."/>
            <person name="Woyke T."/>
            <person name="Bristow J."/>
            <person name="Eisen J.A."/>
            <person name="Markowitz V."/>
            <person name="Hugenholtz P."/>
            <person name="Kyrpides N.C."/>
            <person name="Klenk H.P."/>
        </authorList>
    </citation>
    <scope>NUCLEOTIDE SEQUENCE [LARGE SCALE GENOMIC DNA]</scope>
    <source>
        <strain evidence="8">ATCC 43644 / DSM 9630 / IS1B</strain>
    </source>
</reference>
<dbReference type="InterPro" id="IPR036909">
    <property type="entry name" value="Cyt_c-like_dom_sf"/>
</dbReference>
<dbReference type="PANTHER" id="PTHR35889">
    <property type="entry name" value="CYCLOINULO-OLIGOSACCHARIDE FRUCTANOTRANSFERASE-RELATED"/>
    <property type="match status" value="1"/>
</dbReference>
<proteinExistence type="predicted"/>
<evidence type="ECO:0000259" key="6">
    <source>
        <dbReference type="PROSITE" id="PS51007"/>
    </source>
</evidence>
<dbReference type="InterPro" id="IPR022655">
    <property type="entry name" value="DUF1553"/>
</dbReference>
<evidence type="ECO:0000256" key="1">
    <source>
        <dbReference type="ARBA" id="ARBA00022617"/>
    </source>
</evidence>
<dbReference type="InterPro" id="IPR009056">
    <property type="entry name" value="Cyt_c-like_dom"/>
</dbReference>
<dbReference type="PROSITE" id="PS51007">
    <property type="entry name" value="CYTC"/>
    <property type="match status" value="1"/>
</dbReference>
<gene>
    <name evidence="7" type="ordered locus">Isop_3083</name>
</gene>
<dbReference type="InParanoid" id="E8R3D8"/>
<dbReference type="PANTHER" id="PTHR35889:SF3">
    <property type="entry name" value="F-BOX DOMAIN-CONTAINING PROTEIN"/>
    <property type="match status" value="1"/>
</dbReference>
<feature type="region of interest" description="Disordered" evidence="5">
    <location>
        <begin position="609"/>
        <end position="637"/>
    </location>
</feature>
<evidence type="ECO:0000313" key="7">
    <source>
        <dbReference type="EMBL" id="ADV63648.1"/>
    </source>
</evidence>
<dbReference type="InterPro" id="IPR011429">
    <property type="entry name" value="Cyt_c_Planctomycete-type"/>
</dbReference>
<dbReference type="InterPro" id="IPR011444">
    <property type="entry name" value="DUF1549"/>
</dbReference>
<keyword evidence="3 4" id="KW-0408">Iron</keyword>
<dbReference type="EMBL" id="CP002353">
    <property type="protein sequence ID" value="ADV63648.1"/>
    <property type="molecule type" value="Genomic_DNA"/>
</dbReference>
<keyword evidence="8" id="KW-1185">Reference proteome</keyword>
<dbReference type="Proteomes" id="UP000008631">
    <property type="component" value="Chromosome"/>
</dbReference>
<dbReference type="AlphaFoldDB" id="E8R3D8"/>
<evidence type="ECO:0000256" key="2">
    <source>
        <dbReference type="ARBA" id="ARBA00022723"/>
    </source>
</evidence>
<keyword evidence="1 4" id="KW-0349">Heme</keyword>
<reference key="1">
    <citation type="submission" date="2010-11" db="EMBL/GenBank/DDBJ databases">
        <title>The complete sequence of chromosome of Isophaera pallida ATCC 43644.</title>
        <authorList>
            <consortium name="US DOE Joint Genome Institute (JGI-PGF)"/>
            <person name="Lucas S."/>
            <person name="Copeland A."/>
            <person name="Lapidus A."/>
            <person name="Bruce D."/>
            <person name="Goodwin L."/>
            <person name="Pitluck S."/>
            <person name="Kyrpides N."/>
            <person name="Mavromatis K."/>
            <person name="Pagani I."/>
            <person name="Ivanova N."/>
            <person name="Saunders E."/>
            <person name="Brettin T."/>
            <person name="Detter J.C."/>
            <person name="Han C."/>
            <person name="Tapia R."/>
            <person name="Land M."/>
            <person name="Hauser L."/>
            <person name="Markowitz V."/>
            <person name="Cheng J.-F."/>
            <person name="Hugenholtz P."/>
            <person name="Woyke T."/>
            <person name="Wu D."/>
            <person name="Eisen J.A."/>
        </authorList>
    </citation>
    <scope>NUCLEOTIDE SEQUENCE</scope>
    <source>
        <strain>ATCC 43644</strain>
    </source>
</reference>
<dbReference type="Pfam" id="PF07587">
    <property type="entry name" value="PSD1"/>
    <property type="match status" value="1"/>
</dbReference>
<dbReference type="Pfam" id="PF07583">
    <property type="entry name" value="PSCyt2"/>
    <property type="match status" value="1"/>
</dbReference>
<dbReference type="RefSeq" id="WP_013565936.1">
    <property type="nucleotide sequence ID" value="NC_014962.1"/>
</dbReference>
<keyword evidence="2 4" id="KW-0479">Metal-binding</keyword>
<sequence length="917" mass="102949">MTASQATSTDRWTAPRLDLLGGWILLAALGIGGVPEPSQGGDEVTFNARPAPDYLTQIKPLLTERCVSCHGALQAKAGLRLDAAPLIRRGGDAGPIVEPGHADESLLIDRVTSTDSDRMPPEGQPLSPDQIDTLKRWIDAGAIMPETEAIPPLPSRHWSFLPPRKVDLPQLDPADKAAHPIDALLEVKRRAEGVSAVGLADRRTLIRRVTLDLTGLAPTPEEVAAFLNDPNDDETAWNHLVDRLLASPRFGERWARHWMDVWRYSDWAGYGMEIRESRPHLWRWRDWIVESLNADRPYSAMIEAMIAGDEVRPHDPDTLRATGYLARNWHRFNRNVQLESTVEHLGKGFLGLTLNCAKCHDHKYDPITQDDFYRMRAFFEPIDVRTDRVPGQANLDKDGVTRVFDAFADRPTYLLVNGNEAQPDTSRSLTPGTPRFLDRTAGSTEHAITPLTLPLWAVAPGLRPFVLVETFGPVRTARRAAWNDFLQADAEVRRWTQARGVAPQDPAVLKARIAREASRRRAIQTRWEELALAARAVWTGLEATRDPSAPRAVDPAPLVGLIQRWAAWTSAEARLATLEAEHAAQPIDPANPAQAQTTRADRLKQLDEARTQRDKARAGRFDWSQKPTPLGDLHPPTSTGRRLALARWIASPTNPLTARVAVNHVWMRHFGAPLVGSVENFGLRGQSPTHPEVLDWLAVEFMESGWSFKHLHRLILTSRAYRLRSDTRDASTQTIQRDPDNHWYWRARVKRMEAELVRDNLWYLSGGLDLTMGGPELPHDQGETVGRRSLYFQRAPEKSMRFLDLFDAPGHAECYRRFTTVMPQQALALVNSAMALHRAEALADLLSQLHPPTTAESDAAFLRDAFERVLNRPPTPAELDACLEFLDAARAQPDQHRLNRIAAVHVLFNHHDFVTIR</sequence>
<dbReference type="KEGG" id="ipa:Isop_3083"/>